<evidence type="ECO:0000313" key="14">
    <source>
        <dbReference type="EMBL" id="MBA4617010.1"/>
    </source>
</evidence>
<evidence type="ECO:0000256" key="5">
    <source>
        <dbReference type="ARBA" id="ARBA00022553"/>
    </source>
</evidence>
<evidence type="ECO:0000256" key="6">
    <source>
        <dbReference type="ARBA" id="ARBA00022660"/>
    </source>
</evidence>
<evidence type="ECO:0000256" key="12">
    <source>
        <dbReference type="RuleBase" id="RU000722"/>
    </source>
</evidence>
<dbReference type="Gene3D" id="1.10.1200.10">
    <property type="entry name" value="ACP-like"/>
    <property type="match status" value="1"/>
</dbReference>
<dbReference type="InterPro" id="IPR036736">
    <property type="entry name" value="ACP-like_sf"/>
</dbReference>
<comment type="subunit">
    <text evidence="11">Complex I is composed of at least 49 different subunits.</text>
</comment>
<dbReference type="InterPro" id="IPR009081">
    <property type="entry name" value="PP-bd_ACP"/>
</dbReference>
<dbReference type="EMBL" id="GISG01014192">
    <property type="protein sequence ID" value="MBA4617010.1"/>
    <property type="molecule type" value="Transcribed_RNA"/>
</dbReference>
<evidence type="ECO:0000256" key="4">
    <source>
        <dbReference type="ARBA" id="ARBA00022516"/>
    </source>
</evidence>
<dbReference type="FunFam" id="1.10.1200.10:FF:000003">
    <property type="entry name" value="Acyl carrier protein"/>
    <property type="match status" value="1"/>
</dbReference>
<keyword evidence="6" id="KW-0249">Electron transport</keyword>
<keyword evidence="9 12" id="KW-0275">Fatty acid biosynthesis</keyword>
<dbReference type="GO" id="GO:0000035">
    <property type="term" value="F:acyl binding"/>
    <property type="evidence" value="ECO:0007669"/>
    <property type="project" value="TreeGrafter"/>
</dbReference>
<protein>
    <recommendedName>
        <fullName evidence="12">Acyl carrier protein</fullName>
    </recommendedName>
</protein>
<dbReference type="NCBIfam" id="TIGR00517">
    <property type="entry name" value="acyl_carrier"/>
    <property type="match status" value="1"/>
</dbReference>
<reference evidence="14" key="1">
    <citation type="journal article" date="2013" name="J. Plant Res.">
        <title>Effect of fungi and light on seed germination of three Opuntia species from semiarid lands of central Mexico.</title>
        <authorList>
            <person name="Delgado-Sanchez P."/>
            <person name="Jimenez-Bremont J.F."/>
            <person name="Guerrero-Gonzalez Mde L."/>
            <person name="Flores J."/>
        </authorList>
    </citation>
    <scope>NUCLEOTIDE SEQUENCE</scope>
    <source>
        <tissue evidence="14">Cladode</tissue>
    </source>
</reference>
<evidence type="ECO:0000256" key="10">
    <source>
        <dbReference type="ARBA" id="ARBA00057783"/>
    </source>
</evidence>
<dbReference type="SUPFAM" id="SSF47336">
    <property type="entry name" value="ACP-like"/>
    <property type="match status" value="1"/>
</dbReference>
<keyword evidence="8" id="KW-0443">Lipid metabolism</keyword>
<evidence type="ECO:0000259" key="13">
    <source>
        <dbReference type="PROSITE" id="PS50075"/>
    </source>
</evidence>
<dbReference type="GO" id="GO:0000036">
    <property type="term" value="F:acyl carrier activity"/>
    <property type="evidence" value="ECO:0007669"/>
    <property type="project" value="TreeGrafter"/>
</dbReference>
<accession>A0A7C8YFZ5</accession>
<evidence type="ECO:0000256" key="11">
    <source>
        <dbReference type="ARBA" id="ARBA00063067"/>
    </source>
</evidence>
<evidence type="ECO:0000256" key="9">
    <source>
        <dbReference type="ARBA" id="ARBA00023160"/>
    </source>
</evidence>
<keyword evidence="4 12" id="KW-0444">Lipid biosynthesis</keyword>
<comment type="similarity">
    <text evidence="2">Belongs to the acyl carrier protein (ACP) family.</text>
</comment>
<feature type="domain" description="Carrier" evidence="13">
    <location>
        <begin position="48"/>
        <end position="123"/>
    </location>
</feature>
<keyword evidence="5" id="KW-0597">Phosphoprotein</keyword>
<dbReference type="InterPro" id="IPR003231">
    <property type="entry name" value="ACP"/>
</dbReference>
<dbReference type="PROSITE" id="PS50075">
    <property type="entry name" value="CARRIER"/>
    <property type="match status" value="1"/>
</dbReference>
<dbReference type="PANTHER" id="PTHR20863">
    <property type="entry name" value="ACYL CARRIER PROTEIN"/>
    <property type="match status" value="1"/>
</dbReference>
<dbReference type="PANTHER" id="PTHR20863:SF60">
    <property type="entry name" value="ACYL CARRIER PROTEIN 3, MITOCHONDRIAL"/>
    <property type="match status" value="1"/>
</dbReference>
<organism evidence="14">
    <name type="scientific">Opuntia streptacantha</name>
    <name type="common">Prickly pear cactus</name>
    <name type="synonym">Opuntia cardona</name>
    <dbReference type="NCBI Taxonomy" id="393608"/>
    <lineage>
        <taxon>Eukaryota</taxon>
        <taxon>Viridiplantae</taxon>
        <taxon>Streptophyta</taxon>
        <taxon>Embryophyta</taxon>
        <taxon>Tracheophyta</taxon>
        <taxon>Spermatophyta</taxon>
        <taxon>Magnoliopsida</taxon>
        <taxon>eudicotyledons</taxon>
        <taxon>Gunneridae</taxon>
        <taxon>Pentapetalae</taxon>
        <taxon>Caryophyllales</taxon>
        <taxon>Cactineae</taxon>
        <taxon>Cactaceae</taxon>
        <taxon>Opuntioideae</taxon>
        <taxon>Opuntia</taxon>
    </lineage>
</organism>
<comment type="function">
    <text evidence="10">Carrier of the growing fatty acid chain in fatty acid biosynthesis. May be involved in the synthesis of short and medium chain fatty acids. Accessory and non-catalytic subunit of the mitochondrial membrane respiratory chain NADH dehydrogenase (Complex I), which functions in the transfer of electrons from NADH to the respiratory chain.</text>
</comment>
<dbReference type="GO" id="GO:0005739">
    <property type="term" value="C:mitochondrion"/>
    <property type="evidence" value="ECO:0007669"/>
    <property type="project" value="UniProtKB-ARBA"/>
</dbReference>
<evidence type="ECO:0000256" key="7">
    <source>
        <dbReference type="ARBA" id="ARBA00022832"/>
    </source>
</evidence>
<keyword evidence="6" id="KW-0813">Transport</keyword>
<dbReference type="Pfam" id="PF00550">
    <property type="entry name" value="PP-binding"/>
    <property type="match status" value="1"/>
</dbReference>
<dbReference type="NCBIfam" id="NF002148">
    <property type="entry name" value="PRK00982.1-2"/>
    <property type="match status" value="1"/>
</dbReference>
<comment type="pathway">
    <text evidence="1">Lipid metabolism; fatty acid biosynthesis.</text>
</comment>
<evidence type="ECO:0000256" key="8">
    <source>
        <dbReference type="ARBA" id="ARBA00023098"/>
    </source>
</evidence>
<keyword evidence="6" id="KW-0679">Respiratory chain</keyword>
<evidence type="ECO:0000256" key="3">
    <source>
        <dbReference type="ARBA" id="ARBA00022450"/>
    </source>
</evidence>
<name>A0A7C8YFZ5_OPUST</name>
<keyword evidence="7" id="KW-0276">Fatty acid metabolism</keyword>
<keyword evidence="3 12" id="KW-0596">Phosphopantetheine</keyword>
<sequence length="131" mass="14662">MQSLKSSILRHFRVEAPSSNWPFITQNANLRCTHSFRLLCTGVGKGRDQVLDRVIGLVKKFDKTDAAKVTETADFQKDLSLDSLDRVELVMALEQEFSIEIPDEEADKLKCCADVASYILAENEPNAAEKS</sequence>
<dbReference type="AlphaFoldDB" id="A0A7C8YFZ5"/>
<evidence type="ECO:0000256" key="2">
    <source>
        <dbReference type="ARBA" id="ARBA00010930"/>
    </source>
</evidence>
<reference evidence="14" key="2">
    <citation type="submission" date="2020-07" db="EMBL/GenBank/DDBJ databases">
        <authorList>
            <person name="Vera ALvarez R."/>
            <person name="Arias-Moreno D.M."/>
            <person name="Jimenez-Jacinto V."/>
            <person name="Jimenez-Bremont J.F."/>
            <person name="Swaminathan K."/>
            <person name="Moose S.P."/>
            <person name="Guerrero-Gonzalez M.L."/>
            <person name="Marino-Ramirez L."/>
            <person name="Landsman D."/>
            <person name="Rodriguez-Kessler M."/>
            <person name="Delgado-Sanchez P."/>
        </authorList>
    </citation>
    <scope>NUCLEOTIDE SEQUENCE</scope>
    <source>
        <tissue evidence="14">Cladode</tissue>
    </source>
</reference>
<dbReference type="HAMAP" id="MF_01217">
    <property type="entry name" value="Acyl_carrier"/>
    <property type="match status" value="1"/>
</dbReference>
<evidence type="ECO:0000256" key="1">
    <source>
        <dbReference type="ARBA" id="ARBA00005194"/>
    </source>
</evidence>
<proteinExistence type="inferred from homology"/>